<evidence type="ECO:0000256" key="1">
    <source>
        <dbReference type="ARBA" id="ARBA00038414"/>
    </source>
</evidence>
<dbReference type="GO" id="GO:0047661">
    <property type="term" value="F:amino-acid racemase activity"/>
    <property type="evidence" value="ECO:0007669"/>
    <property type="project" value="InterPro"/>
</dbReference>
<feature type="non-terminal residue" evidence="2">
    <location>
        <position position="1"/>
    </location>
</feature>
<accession>X0SB46</accession>
<evidence type="ECO:0000313" key="2">
    <source>
        <dbReference type="EMBL" id="GAF73132.1"/>
    </source>
</evidence>
<protein>
    <recommendedName>
        <fullName evidence="3">Hydantoin racemase</fullName>
    </recommendedName>
</protein>
<dbReference type="AlphaFoldDB" id="X0SB46"/>
<dbReference type="PANTHER" id="PTHR28047">
    <property type="entry name" value="PROTEIN DCG1"/>
    <property type="match status" value="1"/>
</dbReference>
<dbReference type="SUPFAM" id="SSF53681">
    <property type="entry name" value="Aspartate/glutamate racemase"/>
    <property type="match status" value="1"/>
</dbReference>
<dbReference type="InterPro" id="IPR015942">
    <property type="entry name" value="Asp/Glu/hydantoin_racemase"/>
</dbReference>
<dbReference type="InterPro" id="IPR052186">
    <property type="entry name" value="Hydantoin_racemase-like"/>
</dbReference>
<dbReference type="EMBL" id="BARS01006749">
    <property type="protein sequence ID" value="GAF73132.1"/>
    <property type="molecule type" value="Genomic_DNA"/>
</dbReference>
<dbReference type="PANTHER" id="PTHR28047:SF5">
    <property type="entry name" value="PROTEIN DCG1"/>
    <property type="match status" value="1"/>
</dbReference>
<dbReference type="InterPro" id="IPR053714">
    <property type="entry name" value="Iso_Racemase_Enz_sf"/>
</dbReference>
<name>X0SB46_9ZZZZ</name>
<comment type="caution">
    <text evidence="2">The sequence shown here is derived from an EMBL/GenBank/DDBJ whole genome shotgun (WGS) entry which is preliminary data.</text>
</comment>
<dbReference type="Pfam" id="PF01177">
    <property type="entry name" value="Asp_Glu_race"/>
    <property type="match status" value="1"/>
</dbReference>
<organism evidence="2">
    <name type="scientific">marine sediment metagenome</name>
    <dbReference type="NCBI Taxonomy" id="412755"/>
    <lineage>
        <taxon>unclassified sequences</taxon>
        <taxon>metagenomes</taxon>
        <taxon>ecological metagenomes</taxon>
    </lineage>
</organism>
<evidence type="ECO:0008006" key="3">
    <source>
        <dbReference type="Google" id="ProtNLM"/>
    </source>
</evidence>
<comment type="similarity">
    <text evidence="1">Belongs to the HyuE racemase family.</text>
</comment>
<sequence length="106" mass="11248">PMISKIRQMGLWERMASVRAANLHVLDLDNYEQTLASVAEEARIAVEDDGAEVIVLGCTVMGSIAGALANKLAVPVVEPGTAAIKLAEALAAPGWKSSLFPCRERC</sequence>
<dbReference type="InterPro" id="IPR001920">
    <property type="entry name" value="Asp/Glu_race"/>
</dbReference>
<dbReference type="Gene3D" id="3.40.50.12500">
    <property type="match status" value="1"/>
</dbReference>
<reference evidence="2" key="1">
    <citation type="journal article" date="2014" name="Front. Microbiol.">
        <title>High frequency of phylogenetically diverse reductive dehalogenase-homologous genes in deep subseafloor sedimentary metagenomes.</title>
        <authorList>
            <person name="Kawai M."/>
            <person name="Futagami T."/>
            <person name="Toyoda A."/>
            <person name="Takaki Y."/>
            <person name="Nishi S."/>
            <person name="Hori S."/>
            <person name="Arai W."/>
            <person name="Tsubouchi T."/>
            <person name="Morono Y."/>
            <person name="Uchiyama I."/>
            <person name="Ito T."/>
            <person name="Fujiyama A."/>
            <person name="Inagaki F."/>
            <person name="Takami H."/>
        </authorList>
    </citation>
    <scope>NUCLEOTIDE SEQUENCE</scope>
    <source>
        <strain evidence="2">Expedition CK06-06</strain>
    </source>
</reference>
<gene>
    <name evidence="2" type="ORF">S01H1_13097</name>
</gene>
<proteinExistence type="inferred from homology"/>